<proteinExistence type="predicted"/>
<dbReference type="EMBL" id="BK032545">
    <property type="protein sequence ID" value="DAF46864.1"/>
    <property type="molecule type" value="Genomic_DNA"/>
</dbReference>
<evidence type="ECO:0000313" key="1">
    <source>
        <dbReference type="EMBL" id="DAF46864.1"/>
    </source>
</evidence>
<dbReference type="SUPFAM" id="SSF46955">
    <property type="entry name" value="Putative DNA-binding domain"/>
    <property type="match status" value="1"/>
</dbReference>
<name>A0A8S5S7E1_9CAUD</name>
<organism evidence="1">
    <name type="scientific">Siphoviridae sp. ctBrh2</name>
    <dbReference type="NCBI Taxonomy" id="2827804"/>
    <lineage>
        <taxon>Viruses</taxon>
        <taxon>Duplodnaviria</taxon>
        <taxon>Heunggongvirae</taxon>
        <taxon>Uroviricota</taxon>
        <taxon>Caudoviricetes</taxon>
    </lineage>
</organism>
<dbReference type="InterPro" id="IPR009061">
    <property type="entry name" value="DNA-bd_dom_put_sf"/>
</dbReference>
<protein>
    <submittedName>
        <fullName evidence="1">Pyocin activator protein PrtN</fullName>
    </submittedName>
</protein>
<sequence>MPDIDEKTIQLILKKYVPKRYLNQREACIYAGTSPKTMNAWIKRGLKQIVLDDESNPKYDVRDIDAFMEEHKIGIVKRR</sequence>
<accession>A0A8S5S7E1</accession>
<reference evidence="1" key="1">
    <citation type="journal article" date="2021" name="Proc. Natl. Acad. Sci. U.S.A.">
        <title>A Catalog of Tens of Thousands of Viruses from Human Metagenomes Reveals Hidden Associations with Chronic Diseases.</title>
        <authorList>
            <person name="Tisza M.J."/>
            <person name="Buck C.B."/>
        </authorList>
    </citation>
    <scope>NUCLEOTIDE SEQUENCE</scope>
    <source>
        <strain evidence="1">CtBrh2</strain>
    </source>
</reference>